<proteinExistence type="inferred from homology"/>
<comment type="similarity">
    <text evidence="1">Belongs to the 4-hydroxybenzoyl-CoA thioesterase family.</text>
</comment>
<evidence type="ECO:0000313" key="3">
    <source>
        <dbReference type="EMBL" id="MBC8359895.1"/>
    </source>
</evidence>
<dbReference type="Pfam" id="PF13279">
    <property type="entry name" value="4HBT_2"/>
    <property type="match status" value="1"/>
</dbReference>
<organism evidence="3 4">
    <name type="scientific">Candidatus Desulfatibia profunda</name>
    <dbReference type="NCBI Taxonomy" id="2841695"/>
    <lineage>
        <taxon>Bacteria</taxon>
        <taxon>Pseudomonadati</taxon>
        <taxon>Thermodesulfobacteriota</taxon>
        <taxon>Desulfobacteria</taxon>
        <taxon>Desulfobacterales</taxon>
        <taxon>Desulfobacterales incertae sedis</taxon>
        <taxon>Candidatus Desulfatibia</taxon>
    </lineage>
</organism>
<keyword evidence="2" id="KW-0378">Hydrolase</keyword>
<dbReference type="InterPro" id="IPR050563">
    <property type="entry name" value="4-hydroxybenzoyl-CoA_TE"/>
</dbReference>
<evidence type="ECO:0000256" key="2">
    <source>
        <dbReference type="ARBA" id="ARBA00022801"/>
    </source>
</evidence>
<dbReference type="NCBIfam" id="TIGR00051">
    <property type="entry name" value="YbgC/FadM family acyl-CoA thioesterase"/>
    <property type="match status" value="1"/>
</dbReference>
<dbReference type="Gene3D" id="3.10.129.10">
    <property type="entry name" value="Hotdog Thioesterase"/>
    <property type="match status" value="1"/>
</dbReference>
<dbReference type="AlphaFoldDB" id="A0A8J6NJT1"/>
<dbReference type="GO" id="GO:0047617">
    <property type="term" value="F:fatty acyl-CoA hydrolase activity"/>
    <property type="evidence" value="ECO:0007669"/>
    <property type="project" value="TreeGrafter"/>
</dbReference>
<name>A0A8J6NJT1_9BACT</name>
<protein>
    <submittedName>
        <fullName evidence="3">Acyl-CoA thioesterase</fullName>
    </submittedName>
</protein>
<dbReference type="SUPFAM" id="SSF54637">
    <property type="entry name" value="Thioesterase/thiol ester dehydrase-isomerase"/>
    <property type="match status" value="1"/>
</dbReference>
<sequence length="154" mass="17909">MPLSAEKPAGRCNMLTHKTQVRVRFGDTDPYGVAYFVSYFRYFHVGIEEFLRHLDIPPETFFRNQQEKYGMPKVAADCRFLVPARYGDLLEMHTSVKEIKEKSIVFQFNFYRPPETRLMAEGSVTFVCIDHTWKARPLPEFLTAKIQPKAVPGE</sequence>
<dbReference type="PIRSF" id="PIRSF003230">
    <property type="entry name" value="YbgC"/>
    <property type="match status" value="1"/>
</dbReference>
<dbReference type="CDD" id="cd00586">
    <property type="entry name" value="4HBT"/>
    <property type="match status" value="1"/>
</dbReference>
<gene>
    <name evidence="3" type="ORF">H8E23_00670</name>
</gene>
<dbReference type="PANTHER" id="PTHR31793">
    <property type="entry name" value="4-HYDROXYBENZOYL-COA THIOESTERASE FAMILY MEMBER"/>
    <property type="match status" value="1"/>
</dbReference>
<comment type="caution">
    <text evidence="3">The sequence shown here is derived from an EMBL/GenBank/DDBJ whole genome shotgun (WGS) entry which is preliminary data.</text>
</comment>
<accession>A0A8J6NJT1</accession>
<dbReference type="EMBL" id="JACNJH010000034">
    <property type="protein sequence ID" value="MBC8359895.1"/>
    <property type="molecule type" value="Genomic_DNA"/>
</dbReference>
<evidence type="ECO:0000256" key="1">
    <source>
        <dbReference type="ARBA" id="ARBA00005953"/>
    </source>
</evidence>
<reference evidence="3 4" key="1">
    <citation type="submission" date="2020-08" db="EMBL/GenBank/DDBJ databases">
        <title>Bridging the membrane lipid divide: bacteria of the FCB group superphylum have the potential to synthesize archaeal ether lipids.</title>
        <authorList>
            <person name="Villanueva L."/>
            <person name="Von Meijenfeldt F.A.B."/>
            <person name="Westbye A.B."/>
            <person name="Yadav S."/>
            <person name="Hopmans E.C."/>
            <person name="Dutilh B.E."/>
            <person name="Sinninghe Damste J.S."/>
        </authorList>
    </citation>
    <scope>NUCLEOTIDE SEQUENCE [LARGE SCALE GENOMIC DNA]</scope>
    <source>
        <strain evidence="3">NIOZ-UU30</strain>
    </source>
</reference>
<dbReference type="InterPro" id="IPR029069">
    <property type="entry name" value="HotDog_dom_sf"/>
</dbReference>
<dbReference type="Proteomes" id="UP000603434">
    <property type="component" value="Unassembled WGS sequence"/>
</dbReference>
<dbReference type="InterPro" id="IPR006684">
    <property type="entry name" value="YbgC/YbaW"/>
</dbReference>
<dbReference type="PANTHER" id="PTHR31793:SF27">
    <property type="entry name" value="NOVEL THIOESTERASE SUPERFAMILY DOMAIN AND SAPOSIN A-TYPE DOMAIN CONTAINING PROTEIN (0610012H03RIK)"/>
    <property type="match status" value="1"/>
</dbReference>
<evidence type="ECO:0000313" key="4">
    <source>
        <dbReference type="Proteomes" id="UP000603434"/>
    </source>
</evidence>